<dbReference type="Pfam" id="PF00319">
    <property type="entry name" value="SRF-TF"/>
    <property type="match status" value="1"/>
</dbReference>
<feature type="domain" description="MADS-box" evidence="6">
    <location>
        <begin position="1"/>
        <end position="61"/>
    </location>
</feature>
<evidence type="ECO:0000313" key="9">
    <source>
        <dbReference type="RefSeq" id="XP_031400244.1"/>
    </source>
</evidence>
<dbReference type="GeneID" id="116210501"/>
<dbReference type="SMART" id="SM00432">
    <property type="entry name" value="MADS"/>
    <property type="match status" value="1"/>
</dbReference>
<keyword evidence="4" id="KW-0804">Transcription</keyword>
<evidence type="ECO:0000256" key="2">
    <source>
        <dbReference type="ARBA" id="ARBA00023015"/>
    </source>
</evidence>
<dbReference type="InterPro" id="IPR033896">
    <property type="entry name" value="MEF2-like_N"/>
</dbReference>
<dbReference type="PROSITE" id="PS50066">
    <property type="entry name" value="MADS_BOX_2"/>
    <property type="match status" value="1"/>
</dbReference>
<dbReference type="GO" id="GO:0003700">
    <property type="term" value="F:DNA-binding transcription factor activity"/>
    <property type="evidence" value="ECO:0007669"/>
    <property type="project" value="InterPro"/>
</dbReference>
<dbReference type="SUPFAM" id="SSF55455">
    <property type="entry name" value="SRF-like"/>
    <property type="match status" value="1"/>
</dbReference>
<dbReference type="GO" id="GO:0005634">
    <property type="term" value="C:nucleus"/>
    <property type="evidence" value="ECO:0007669"/>
    <property type="project" value="UniProtKB-SubCell"/>
</dbReference>
<keyword evidence="8" id="KW-1185">Reference proteome</keyword>
<proteinExistence type="predicted"/>
<feature type="domain" description="K-box" evidence="7">
    <location>
        <begin position="87"/>
        <end position="177"/>
    </location>
</feature>
<dbReference type="Pfam" id="PF01486">
    <property type="entry name" value="K-box"/>
    <property type="match status" value="1"/>
</dbReference>
<dbReference type="InterPro" id="IPR002487">
    <property type="entry name" value="TF_Kbox"/>
</dbReference>
<dbReference type="PROSITE" id="PS51297">
    <property type="entry name" value="K_BOX"/>
    <property type="match status" value="1"/>
</dbReference>
<evidence type="ECO:0000256" key="1">
    <source>
        <dbReference type="ARBA" id="ARBA00004123"/>
    </source>
</evidence>
<dbReference type="Proteomes" id="UP000515151">
    <property type="component" value="Chromosome 6"/>
</dbReference>
<name>A0A6P8E127_PUNGR</name>
<dbReference type="RefSeq" id="XP_031400244.1">
    <property type="nucleotide sequence ID" value="XM_031544384.1"/>
</dbReference>
<accession>A0A6P8E127</accession>
<evidence type="ECO:0000313" key="8">
    <source>
        <dbReference type="Proteomes" id="UP000515151"/>
    </source>
</evidence>
<keyword evidence="2" id="KW-0805">Transcription regulation</keyword>
<dbReference type="PANTHER" id="PTHR48019">
    <property type="entry name" value="SERUM RESPONSE FACTOR HOMOLOG"/>
    <property type="match status" value="1"/>
</dbReference>
<dbReference type="CDD" id="cd00265">
    <property type="entry name" value="MADS_MEF2_like"/>
    <property type="match status" value="1"/>
</dbReference>
<dbReference type="InterPro" id="IPR002100">
    <property type="entry name" value="TF_MADSbox"/>
</dbReference>
<evidence type="ECO:0000256" key="5">
    <source>
        <dbReference type="ARBA" id="ARBA00023242"/>
    </source>
</evidence>
<protein>
    <submittedName>
        <fullName evidence="9">MADS-box protein FLOWERING LOCUS C-like isoform X1</fullName>
    </submittedName>
</protein>
<dbReference type="PROSITE" id="PS00350">
    <property type="entry name" value="MADS_BOX_1"/>
    <property type="match status" value="1"/>
</dbReference>
<dbReference type="GO" id="GO:0000977">
    <property type="term" value="F:RNA polymerase II transcription regulatory region sequence-specific DNA binding"/>
    <property type="evidence" value="ECO:0007669"/>
    <property type="project" value="InterPro"/>
</dbReference>
<sequence length="206" mass="23227">MGRKKLAMKQIEDKSKRLVTFSKRRSGLIKKANQLSVLCDVDIALLVFSSSGKLYKFSSSPDSLINLVKHYRNQLGEAEELEAVKITESCQSEIAAEQSHADLLKIVQRQVGGPAIDLLGVNDLMQLEKQLHSALDKVRSKKTQLMLDSLTALHQQERDQKEQHGQLNKEIAVLVSNDDRFKGFRRDLNVPIDGDRGEATPHLLQW</sequence>
<evidence type="ECO:0000259" key="6">
    <source>
        <dbReference type="PROSITE" id="PS50066"/>
    </source>
</evidence>
<evidence type="ECO:0000259" key="7">
    <source>
        <dbReference type="PROSITE" id="PS51297"/>
    </source>
</evidence>
<reference evidence="9" key="2">
    <citation type="submission" date="2025-08" db="UniProtKB">
        <authorList>
            <consortium name="RefSeq"/>
        </authorList>
    </citation>
    <scope>IDENTIFICATION</scope>
    <source>
        <tissue evidence="9">Leaf</tissue>
    </source>
</reference>
<dbReference type="GO" id="GO:0045944">
    <property type="term" value="P:positive regulation of transcription by RNA polymerase II"/>
    <property type="evidence" value="ECO:0007669"/>
    <property type="project" value="InterPro"/>
</dbReference>
<dbReference type="InterPro" id="IPR036879">
    <property type="entry name" value="TF_MADSbox_sf"/>
</dbReference>
<keyword evidence="3" id="KW-0238">DNA-binding</keyword>
<dbReference type="Gene3D" id="3.40.1810.10">
    <property type="entry name" value="Transcription factor, MADS-box"/>
    <property type="match status" value="1"/>
</dbReference>
<dbReference type="InterPro" id="IPR050142">
    <property type="entry name" value="MADS-box/MEF2_TF"/>
</dbReference>
<evidence type="ECO:0000256" key="3">
    <source>
        <dbReference type="ARBA" id="ARBA00023125"/>
    </source>
</evidence>
<dbReference type="GO" id="GO:0046983">
    <property type="term" value="F:protein dimerization activity"/>
    <property type="evidence" value="ECO:0007669"/>
    <property type="project" value="InterPro"/>
</dbReference>
<comment type="subcellular location">
    <subcellularLocation>
        <location evidence="1">Nucleus</location>
    </subcellularLocation>
</comment>
<gene>
    <name evidence="9" type="primary">LOC116210501</name>
</gene>
<dbReference type="AlphaFoldDB" id="A0A6P8E127"/>
<reference evidence="8" key="1">
    <citation type="journal article" date="2020" name="Plant Biotechnol. J.">
        <title>The pomegranate (Punica granatum L.) draft genome dissects genetic divergence between soft- and hard-seeded cultivars.</title>
        <authorList>
            <person name="Luo X."/>
            <person name="Li H."/>
            <person name="Wu Z."/>
            <person name="Yao W."/>
            <person name="Zhao P."/>
            <person name="Cao D."/>
            <person name="Yu H."/>
            <person name="Li K."/>
            <person name="Poudel K."/>
            <person name="Zhao D."/>
            <person name="Zhang F."/>
            <person name="Xia X."/>
            <person name="Chen L."/>
            <person name="Wang Q."/>
            <person name="Jing D."/>
            <person name="Cao S."/>
        </authorList>
    </citation>
    <scope>NUCLEOTIDE SEQUENCE [LARGE SCALE GENOMIC DNA]</scope>
    <source>
        <strain evidence="8">cv. Tunisia</strain>
    </source>
</reference>
<dbReference type="PRINTS" id="PR00404">
    <property type="entry name" value="MADSDOMAIN"/>
</dbReference>
<evidence type="ECO:0000256" key="4">
    <source>
        <dbReference type="ARBA" id="ARBA00023163"/>
    </source>
</evidence>
<dbReference type="OrthoDB" id="1898716at2759"/>
<keyword evidence="5" id="KW-0539">Nucleus</keyword>
<organism evidence="8 9">
    <name type="scientific">Punica granatum</name>
    <name type="common">Pomegranate</name>
    <dbReference type="NCBI Taxonomy" id="22663"/>
    <lineage>
        <taxon>Eukaryota</taxon>
        <taxon>Viridiplantae</taxon>
        <taxon>Streptophyta</taxon>
        <taxon>Embryophyta</taxon>
        <taxon>Tracheophyta</taxon>
        <taxon>Spermatophyta</taxon>
        <taxon>Magnoliopsida</taxon>
        <taxon>eudicotyledons</taxon>
        <taxon>Gunneridae</taxon>
        <taxon>Pentapetalae</taxon>
        <taxon>rosids</taxon>
        <taxon>malvids</taxon>
        <taxon>Myrtales</taxon>
        <taxon>Lythraceae</taxon>
        <taxon>Punica</taxon>
    </lineage>
</organism>